<keyword evidence="11" id="KW-1185">Reference proteome</keyword>
<keyword evidence="4" id="KW-0964">Secreted</keyword>
<protein>
    <submittedName>
        <fullName evidence="10">Uncharacterized protein</fullName>
    </submittedName>
</protein>
<evidence type="ECO:0000313" key="10">
    <source>
        <dbReference type="EMBL" id="CAK0803562.1"/>
    </source>
</evidence>
<evidence type="ECO:0000256" key="7">
    <source>
        <dbReference type="ARBA" id="ARBA00023237"/>
    </source>
</evidence>
<gene>
    <name evidence="10" type="ORF">PCOR1329_LOCUS10681</name>
</gene>
<organism evidence="10 11">
    <name type="scientific">Prorocentrum cordatum</name>
    <dbReference type="NCBI Taxonomy" id="2364126"/>
    <lineage>
        <taxon>Eukaryota</taxon>
        <taxon>Sar</taxon>
        <taxon>Alveolata</taxon>
        <taxon>Dinophyceae</taxon>
        <taxon>Prorocentrales</taxon>
        <taxon>Prorocentraceae</taxon>
        <taxon>Prorocentrum</taxon>
    </lineage>
</organism>
<dbReference type="Pfam" id="PF02415">
    <property type="entry name" value="Chlam_PMP"/>
    <property type="match status" value="1"/>
</dbReference>
<name>A0ABN9QFB5_9DINO</name>
<evidence type="ECO:0000256" key="6">
    <source>
        <dbReference type="ARBA" id="ARBA00023136"/>
    </source>
</evidence>
<feature type="non-terminal residue" evidence="10">
    <location>
        <position position="1"/>
    </location>
</feature>
<feature type="transmembrane region" description="Helical" evidence="9">
    <location>
        <begin position="754"/>
        <end position="776"/>
    </location>
</feature>
<keyword evidence="6 9" id="KW-0472">Membrane</keyword>
<dbReference type="InterPro" id="IPR003368">
    <property type="entry name" value="POMP_repeat"/>
</dbReference>
<comment type="subcellular location">
    <subcellularLocation>
        <location evidence="1">Cell envelope</location>
    </subcellularLocation>
    <subcellularLocation>
        <location evidence="2">Cell outer membrane</location>
    </subcellularLocation>
    <subcellularLocation>
        <location evidence="3">Secreted</location>
    </subcellularLocation>
</comment>
<accession>A0ABN9QFB5</accession>
<dbReference type="InterPro" id="IPR011050">
    <property type="entry name" value="Pectin_lyase_fold/virulence"/>
</dbReference>
<feature type="region of interest" description="Disordered" evidence="8">
    <location>
        <begin position="1241"/>
        <end position="1267"/>
    </location>
</feature>
<evidence type="ECO:0000256" key="4">
    <source>
        <dbReference type="ARBA" id="ARBA00022525"/>
    </source>
</evidence>
<evidence type="ECO:0000256" key="9">
    <source>
        <dbReference type="SAM" id="Phobius"/>
    </source>
</evidence>
<evidence type="ECO:0000256" key="1">
    <source>
        <dbReference type="ARBA" id="ARBA00004196"/>
    </source>
</evidence>
<evidence type="ECO:0000256" key="5">
    <source>
        <dbReference type="ARBA" id="ARBA00022729"/>
    </source>
</evidence>
<feature type="transmembrane region" description="Helical" evidence="9">
    <location>
        <begin position="806"/>
        <end position="828"/>
    </location>
</feature>
<evidence type="ECO:0000256" key="3">
    <source>
        <dbReference type="ARBA" id="ARBA00004613"/>
    </source>
</evidence>
<keyword evidence="5" id="KW-0732">Signal</keyword>
<feature type="transmembrane region" description="Helical" evidence="9">
    <location>
        <begin position="619"/>
        <end position="636"/>
    </location>
</feature>
<proteinExistence type="predicted"/>
<dbReference type="Proteomes" id="UP001189429">
    <property type="component" value="Unassembled WGS sequence"/>
</dbReference>
<evidence type="ECO:0000313" key="11">
    <source>
        <dbReference type="Proteomes" id="UP001189429"/>
    </source>
</evidence>
<feature type="transmembrane region" description="Helical" evidence="9">
    <location>
        <begin position="727"/>
        <end position="745"/>
    </location>
</feature>
<dbReference type="EMBL" id="CAUYUJ010003036">
    <property type="protein sequence ID" value="CAK0803562.1"/>
    <property type="molecule type" value="Genomic_DNA"/>
</dbReference>
<dbReference type="PANTHER" id="PTHR11319:SF35">
    <property type="entry name" value="OUTER MEMBRANE PROTEIN PMPC-RELATED"/>
    <property type="match status" value="1"/>
</dbReference>
<evidence type="ECO:0000256" key="8">
    <source>
        <dbReference type="SAM" id="MobiDB-lite"/>
    </source>
</evidence>
<feature type="transmembrane region" description="Helical" evidence="9">
    <location>
        <begin position="1045"/>
        <end position="1064"/>
    </location>
</feature>
<comment type="caution">
    <text evidence="10">The sequence shown here is derived from an EMBL/GenBank/DDBJ whole genome shotgun (WGS) entry which is preliminary data.</text>
</comment>
<evidence type="ECO:0000256" key="2">
    <source>
        <dbReference type="ARBA" id="ARBA00004442"/>
    </source>
</evidence>
<reference evidence="10" key="1">
    <citation type="submission" date="2023-10" db="EMBL/GenBank/DDBJ databases">
        <authorList>
            <person name="Chen Y."/>
            <person name="Shah S."/>
            <person name="Dougan E. K."/>
            <person name="Thang M."/>
            <person name="Chan C."/>
        </authorList>
    </citation>
    <scope>NUCLEOTIDE SEQUENCE [LARGE SCALE GENOMIC DNA]</scope>
</reference>
<sequence length="1296" mass="136197">RPGSGPALLPDRPGAPLLRFNVRRRAMLGACGRWSALLSTLLGGAAGPAPVALGRRGAGPSGRVAGPGNLTGLLQAARDGDVLLLACTLEGNRAKRSGGGLKVGGSAEAANPSIIIRRARLINVTFVGNSAGGNGGALFVDSGAVPRIEACTLRGNLAEGSGGGLSVQGKRTEPELIGVEFVGNSAGKNGGAILVGSGNTLRLGEGVMLQGNIAKWAGGGVCFEDGGTATDLRGSPRPRLSLLGNVAIFGGGAFVPLCSSALWDLLCEGRIAGNSAKVAGGGVYLRLDPRHRFSRAAAGCLGELRAAPDGNEAPRGPGIASSAVRVRLLSASEAPVARFAISAKLVDTFGDVVVEEDQAIARFSSELVRWDKTAAARVLAAMPPKERAMADLVDRTCIAKAADALTCVAVRGGMATSFLAAFLPPAPVNASFPFEMKVDWTDPLTGELSKSTSVVGHGVVTVTADCPANASILPDEDAWQRGENFSCPWVSCPRGHFFSPDFSDSTSTDPNERTGECTLCRDVYGADCSATSWAVGLRNLRLRQHHWRPNLTTLHIMDCRASREDEWSPCEGGSGAEPDGYCRRGHAGPKCRMCLESPRHYRSGRDCLPCVPGGRAERAAIAVLAVCLLGASAAALRKARSRIFKRAELPSEHGVAKRMAVISVAAAYRAYQFIGLLGRLQSKSSVPTRLQPLTILLVDFGAVHSMLQSDCLLGFEASQRALLAMNLVTPALAVLTACGLIWVLARQDPYRCKYFMAMVVPPIVKVSLVGVCLAVSNMLTCDSDFGEGEGGPRLTRLPSIRCEHKEGIVCGLLGVTFMLFYGGCLIVAPRLAMDRFKALTRGLRDVLVTVSVASPSGTAGALHIQLQGSGDPIAIEAALDARMVWLLAVIKVELIKNKVDVVSSCVSWTESPGARRVAVMHPDKLILQRLVDALTAESPDGPNEPATVGSCPDEGTQRYLTKNCVAARWKGDRIHPLLAGLSIVTQQTFWQADVSNALFGLTLAYLPSLGGAAGAGHQAAVGAAGAAGMLLFQLTHPITNPRRQWDALVTFAALLAAFCIMVLVSVRGSFLFAGLALSLCLLSPLAWSCLTLATALVPRLRDRDMAFRLEHELAFLRYWRTMPEERAMMRTRVAVDCIQAASPDAAVVNLRAAWHASPPDPARTSCGPLVTCLRRLAFHLGSRKHCSGWRCACPDKVPLEAGLAVAVLRRSAPLYEVRVEGGGGVVTGWVHEGALEAVKARPRAAKASPRLAPPRLTPPPGAQGAGLEVELVDRAARPSAGAVLEGPDQQGATGAA</sequence>
<keyword evidence="9" id="KW-0812">Transmembrane</keyword>
<feature type="transmembrane region" description="Helical" evidence="9">
    <location>
        <begin position="1070"/>
        <end position="1097"/>
    </location>
</feature>
<feature type="compositionally biased region" description="Pro residues" evidence="8">
    <location>
        <begin position="1251"/>
        <end position="1261"/>
    </location>
</feature>
<dbReference type="PANTHER" id="PTHR11319">
    <property type="entry name" value="G PROTEIN-COUPLED RECEPTOR-RELATED"/>
    <property type="match status" value="1"/>
</dbReference>
<keyword evidence="9" id="KW-1133">Transmembrane helix</keyword>
<keyword evidence="7" id="KW-0998">Cell outer membrane</keyword>
<dbReference type="SUPFAM" id="SSF51126">
    <property type="entry name" value="Pectin lyase-like"/>
    <property type="match status" value="1"/>
</dbReference>